<dbReference type="GO" id="GO:0005684">
    <property type="term" value="C:U2-type spliceosomal complex"/>
    <property type="evidence" value="ECO:0007669"/>
    <property type="project" value="TreeGrafter"/>
</dbReference>
<comment type="caution">
    <text evidence="3">The sequence shown here is derived from an EMBL/GenBank/DDBJ whole genome shotgun (WGS) entry which is preliminary data.</text>
</comment>
<evidence type="ECO:0000256" key="2">
    <source>
        <dbReference type="SAM" id="MobiDB-lite"/>
    </source>
</evidence>
<gene>
    <name evidence="3" type="ORF">IWQ62_005844</name>
</gene>
<organism evidence="3 4">
    <name type="scientific">Dispira parvispora</name>
    <dbReference type="NCBI Taxonomy" id="1520584"/>
    <lineage>
        <taxon>Eukaryota</taxon>
        <taxon>Fungi</taxon>
        <taxon>Fungi incertae sedis</taxon>
        <taxon>Zoopagomycota</taxon>
        <taxon>Kickxellomycotina</taxon>
        <taxon>Dimargaritomycetes</taxon>
        <taxon>Dimargaritales</taxon>
        <taxon>Dimargaritaceae</taxon>
        <taxon>Dispira</taxon>
    </lineage>
</organism>
<protein>
    <submittedName>
        <fullName evidence="3">Uncharacterized protein</fullName>
    </submittedName>
</protein>
<dbReference type="InterPro" id="IPR007590">
    <property type="entry name" value="Saf4/Yju2"/>
</dbReference>
<proteinExistence type="inferred from homology"/>
<comment type="similarity">
    <text evidence="1">Belongs to the CWC16 family.</text>
</comment>
<feature type="compositionally biased region" description="Basic and acidic residues" evidence="2">
    <location>
        <begin position="86"/>
        <end position="98"/>
    </location>
</feature>
<dbReference type="Pfam" id="PF04502">
    <property type="entry name" value="Saf4_Yju2"/>
    <property type="match status" value="1"/>
</dbReference>
<dbReference type="GO" id="GO:0071014">
    <property type="term" value="C:post-mRNA release spliceosomal complex"/>
    <property type="evidence" value="ECO:0007669"/>
    <property type="project" value="TreeGrafter"/>
</dbReference>
<dbReference type="GO" id="GO:0000398">
    <property type="term" value="P:mRNA splicing, via spliceosome"/>
    <property type="evidence" value="ECO:0007669"/>
    <property type="project" value="InterPro"/>
</dbReference>
<dbReference type="PANTHER" id="PTHR12111:SF2">
    <property type="entry name" value="SPLICING FACTOR YJU2B-RELATED"/>
    <property type="match status" value="1"/>
</dbReference>
<keyword evidence="4" id="KW-1185">Reference proteome</keyword>
<reference evidence="3" key="1">
    <citation type="submission" date="2022-07" db="EMBL/GenBank/DDBJ databases">
        <title>Phylogenomic reconstructions and comparative analyses of Kickxellomycotina fungi.</title>
        <authorList>
            <person name="Reynolds N.K."/>
            <person name="Stajich J.E."/>
            <person name="Barry K."/>
            <person name="Grigoriev I.V."/>
            <person name="Crous P."/>
            <person name="Smith M.E."/>
        </authorList>
    </citation>
    <scope>NUCLEOTIDE SEQUENCE</scope>
    <source>
        <strain evidence="3">RSA 1196</strain>
    </source>
</reference>
<feature type="region of interest" description="Disordered" evidence="2">
    <location>
        <begin position="86"/>
        <end position="114"/>
    </location>
</feature>
<feature type="non-terminal residue" evidence="3">
    <location>
        <position position="1"/>
    </location>
</feature>
<evidence type="ECO:0000313" key="3">
    <source>
        <dbReference type="EMBL" id="KAJ1954080.1"/>
    </source>
</evidence>
<evidence type="ECO:0000313" key="4">
    <source>
        <dbReference type="Proteomes" id="UP001150925"/>
    </source>
</evidence>
<dbReference type="OrthoDB" id="360327at2759"/>
<dbReference type="AlphaFoldDB" id="A0A9W8AJ69"/>
<dbReference type="Proteomes" id="UP001150925">
    <property type="component" value="Unassembled WGS sequence"/>
</dbReference>
<sequence length="133" mass="15087">MDRTKRAHSKIPVVDLTGPIRRSTSRTNDAFAKLERETKLKKRAEETAAELTRLQTLSNTRNQRDYDNVRSARKRFRTEKVARLNEERKSEALAEKHSLSIPILPATSSDTATARSVQFGPTLSVRAQKRAVV</sequence>
<accession>A0A9W8AJ69</accession>
<dbReference type="EMBL" id="JANBPY010002679">
    <property type="protein sequence ID" value="KAJ1954080.1"/>
    <property type="molecule type" value="Genomic_DNA"/>
</dbReference>
<dbReference type="PANTHER" id="PTHR12111">
    <property type="entry name" value="SPLICING FACTOR YJU2"/>
    <property type="match status" value="1"/>
</dbReference>
<name>A0A9W8AJ69_9FUNG</name>
<evidence type="ECO:0000256" key="1">
    <source>
        <dbReference type="ARBA" id="ARBA00005595"/>
    </source>
</evidence>